<keyword evidence="6" id="KW-0574">Periplasm</keyword>
<organism evidence="10 11">
    <name type="scientific">Shewanella intestini</name>
    <dbReference type="NCBI Taxonomy" id="2017544"/>
    <lineage>
        <taxon>Bacteria</taxon>
        <taxon>Pseudomonadati</taxon>
        <taxon>Pseudomonadota</taxon>
        <taxon>Gammaproteobacteria</taxon>
        <taxon>Alteromonadales</taxon>
        <taxon>Shewanellaceae</taxon>
        <taxon>Shewanella</taxon>
    </lineage>
</organism>
<proteinExistence type="predicted"/>
<evidence type="ECO:0000256" key="4">
    <source>
        <dbReference type="ARBA" id="ARBA00022617"/>
    </source>
</evidence>
<comment type="caution">
    <text evidence="10">The sequence shown here is derived from an EMBL/GenBank/DDBJ whole genome shotgun (WGS) entry which is preliminary data.</text>
</comment>
<accession>A0ABS5I359</accession>
<comment type="cofactor">
    <cofactor evidence="1">
        <name>heme c</name>
        <dbReference type="ChEBI" id="CHEBI:61717"/>
    </cofactor>
</comment>
<dbReference type="Gene3D" id="1.10.1130.10">
    <property type="entry name" value="Flavocytochrome C3, Chain A"/>
    <property type="match status" value="1"/>
</dbReference>
<feature type="domain" description="Tetrahaem cytochrome" evidence="9">
    <location>
        <begin position="66"/>
        <end position="160"/>
    </location>
</feature>
<dbReference type="InterPro" id="IPR036280">
    <property type="entry name" value="Multihaem_cyt_sf"/>
</dbReference>
<dbReference type="Pfam" id="PF14537">
    <property type="entry name" value="Cytochrom_c3_2"/>
    <property type="match status" value="1"/>
</dbReference>
<comment type="subcellular location">
    <subcellularLocation>
        <location evidence="2">Periplasm</location>
    </subcellularLocation>
</comment>
<name>A0ABS5I359_9GAMM</name>
<evidence type="ECO:0000259" key="9">
    <source>
        <dbReference type="Pfam" id="PF14537"/>
    </source>
</evidence>
<dbReference type="InterPro" id="IPR012286">
    <property type="entry name" value="Tetrahaem_cytochrome"/>
</dbReference>
<keyword evidence="11" id="KW-1185">Reference proteome</keyword>
<evidence type="ECO:0000256" key="1">
    <source>
        <dbReference type="ARBA" id="ARBA00001926"/>
    </source>
</evidence>
<dbReference type="EMBL" id="JAAIKR010000005">
    <property type="protein sequence ID" value="MBR9727775.1"/>
    <property type="molecule type" value="Genomic_DNA"/>
</dbReference>
<keyword evidence="5" id="KW-0479">Metal-binding</keyword>
<evidence type="ECO:0000256" key="8">
    <source>
        <dbReference type="ARBA" id="ARBA00023004"/>
    </source>
</evidence>
<dbReference type="SUPFAM" id="SSF48695">
    <property type="entry name" value="Multiheme cytochromes"/>
    <property type="match status" value="1"/>
</dbReference>
<dbReference type="Proteomes" id="UP000811844">
    <property type="component" value="Unassembled WGS sequence"/>
</dbReference>
<protein>
    <submittedName>
        <fullName evidence="10">Cytochrome c3 family protein</fullName>
    </submittedName>
</protein>
<keyword evidence="8" id="KW-0408">Iron</keyword>
<keyword evidence="4" id="KW-0349">Heme</keyword>
<evidence type="ECO:0000313" key="11">
    <source>
        <dbReference type="Proteomes" id="UP000811844"/>
    </source>
</evidence>
<sequence>MKNNIVKISVVSLILLLCLACIVIFVVPTLSGNNNGIAKCSNLSNFANSFADKTLLVGQHQIAVNGKCEACHADKDNSESLFASCPTKNEVPKVSRDNCLSCHNDPSKVKEVFSVTVDKIKFVDGDKVFKLHDNHTGEKECASCHKGHGKSYVLCAECHNAKWIMDLKKKGWAIE</sequence>
<dbReference type="RefSeq" id="WP_153663799.1">
    <property type="nucleotide sequence ID" value="NZ_JAAIKR010000005.1"/>
</dbReference>
<evidence type="ECO:0000256" key="3">
    <source>
        <dbReference type="ARBA" id="ARBA00022448"/>
    </source>
</evidence>
<reference evidence="10 11" key="1">
    <citation type="submission" date="2020-02" db="EMBL/GenBank/DDBJ databases">
        <title>Shewanella WXL01 sp. nov., a marine bacterium isolated from green algae in Luhuitou Fringing Reef (Northern South China Sea).</title>
        <authorList>
            <person name="Wang X."/>
        </authorList>
    </citation>
    <scope>NUCLEOTIDE SEQUENCE [LARGE SCALE GENOMIC DNA]</scope>
    <source>
        <strain evidence="10 11">MCCC 1A01895</strain>
    </source>
</reference>
<evidence type="ECO:0000256" key="5">
    <source>
        <dbReference type="ARBA" id="ARBA00022723"/>
    </source>
</evidence>
<keyword evidence="7" id="KW-0249">Electron transport</keyword>
<evidence type="ECO:0000313" key="10">
    <source>
        <dbReference type="EMBL" id="MBR9727775.1"/>
    </source>
</evidence>
<keyword evidence="3" id="KW-0813">Transport</keyword>
<evidence type="ECO:0000256" key="2">
    <source>
        <dbReference type="ARBA" id="ARBA00004418"/>
    </source>
</evidence>
<evidence type="ECO:0000256" key="6">
    <source>
        <dbReference type="ARBA" id="ARBA00022764"/>
    </source>
</evidence>
<gene>
    <name evidence="10" type="ORF">G3R48_07225</name>
</gene>
<evidence type="ECO:0000256" key="7">
    <source>
        <dbReference type="ARBA" id="ARBA00022982"/>
    </source>
</evidence>